<dbReference type="KEGG" id="nsh:GXM_00849"/>
<dbReference type="EMBL" id="CP045226">
    <property type="protein sequence ID" value="QFS43376.1"/>
    <property type="molecule type" value="Genomic_DNA"/>
</dbReference>
<protein>
    <submittedName>
        <fullName evidence="1">Uncharacterized protein</fullName>
    </submittedName>
</protein>
<keyword evidence="2" id="KW-1185">Reference proteome</keyword>
<evidence type="ECO:0000313" key="2">
    <source>
        <dbReference type="Proteomes" id="UP000326678"/>
    </source>
</evidence>
<reference evidence="1 2" key="1">
    <citation type="submission" date="2019-10" db="EMBL/GenBank/DDBJ databases">
        <title>Genomic and transcriptomic insights into the perfect genentic adaptation of a filamentous nitrogen-fixing cyanobacterium to rice fields.</title>
        <authorList>
            <person name="Chen Z."/>
        </authorList>
    </citation>
    <scope>NUCLEOTIDE SEQUENCE [LARGE SCALE GENOMIC DNA]</scope>
    <source>
        <strain evidence="1">CCNUC1</strain>
    </source>
</reference>
<organism evidence="1 2">
    <name type="scientific">Nostoc sphaeroides CCNUC1</name>
    <dbReference type="NCBI Taxonomy" id="2653204"/>
    <lineage>
        <taxon>Bacteria</taxon>
        <taxon>Bacillati</taxon>
        <taxon>Cyanobacteriota</taxon>
        <taxon>Cyanophyceae</taxon>
        <taxon>Nostocales</taxon>
        <taxon>Nostocaceae</taxon>
        <taxon>Nostoc</taxon>
    </lineage>
</organism>
<name>A0A5P8VT56_9NOSO</name>
<sequence length="39" mass="4434">MSVSMFVSVIDGFHFSIPWVNAIKKKGSWGWELGIGHWV</sequence>
<accession>A0A5P8VT56</accession>
<proteinExistence type="predicted"/>
<dbReference type="Proteomes" id="UP000326678">
    <property type="component" value="Chromosome Gxm1"/>
</dbReference>
<dbReference type="AlphaFoldDB" id="A0A5P8VT56"/>
<gene>
    <name evidence="1" type="ORF">GXM_00849</name>
</gene>
<evidence type="ECO:0000313" key="1">
    <source>
        <dbReference type="EMBL" id="QFS43376.1"/>
    </source>
</evidence>